<comment type="caution">
    <text evidence="5">The sequence shown here is derived from an EMBL/GenBank/DDBJ whole genome shotgun (WGS) entry which is preliminary data.</text>
</comment>
<dbReference type="Pfam" id="PF07686">
    <property type="entry name" value="V-set"/>
    <property type="match status" value="1"/>
</dbReference>
<keyword evidence="3" id="KW-0732">Signal</keyword>
<dbReference type="InterPro" id="IPR013106">
    <property type="entry name" value="Ig_V-set"/>
</dbReference>
<feature type="region of interest" description="Disordered" evidence="2">
    <location>
        <begin position="256"/>
        <end position="283"/>
    </location>
</feature>
<gene>
    <name evidence="5" type="ORF">V1264_008171</name>
</gene>
<keyword evidence="6" id="KW-1185">Reference proteome</keyword>
<feature type="compositionally biased region" description="Polar residues" evidence="2">
    <location>
        <begin position="256"/>
        <end position="268"/>
    </location>
</feature>
<organism evidence="5 6">
    <name type="scientific">Littorina saxatilis</name>
    <dbReference type="NCBI Taxonomy" id="31220"/>
    <lineage>
        <taxon>Eukaryota</taxon>
        <taxon>Metazoa</taxon>
        <taxon>Spiralia</taxon>
        <taxon>Lophotrochozoa</taxon>
        <taxon>Mollusca</taxon>
        <taxon>Gastropoda</taxon>
        <taxon>Caenogastropoda</taxon>
        <taxon>Littorinimorpha</taxon>
        <taxon>Littorinoidea</taxon>
        <taxon>Littorinidae</taxon>
        <taxon>Littorina</taxon>
    </lineage>
</organism>
<feature type="domain" description="Immunoglobulin V-set" evidence="4">
    <location>
        <begin position="36"/>
        <end position="128"/>
    </location>
</feature>
<dbReference type="SUPFAM" id="SSF48726">
    <property type="entry name" value="Immunoglobulin"/>
    <property type="match status" value="1"/>
</dbReference>
<name>A0AAN9AT03_9CAEN</name>
<protein>
    <recommendedName>
        <fullName evidence="4">Immunoglobulin V-set domain-containing protein</fullName>
    </recommendedName>
</protein>
<feature type="chain" id="PRO_5042965998" description="Immunoglobulin V-set domain-containing protein" evidence="3">
    <location>
        <begin position="26"/>
        <end position="695"/>
    </location>
</feature>
<proteinExistence type="predicted"/>
<accession>A0AAN9AT03</accession>
<dbReference type="InterPro" id="IPR013783">
    <property type="entry name" value="Ig-like_fold"/>
</dbReference>
<keyword evidence="1" id="KW-0175">Coiled coil</keyword>
<evidence type="ECO:0000259" key="4">
    <source>
        <dbReference type="Pfam" id="PF07686"/>
    </source>
</evidence>
<dbReference type="InterPro" id="IPR011042">
    <property type="entry name" value="6-blade_b-propeller_TolB-like"/>
</dbReference>
<evidence type="ECO:0000256" key="1">
    <source>
        <dbReference type="SAM" id="Coils"/>
    </source>
</evidence>
<reference evidence="5 6" key="1">
    <citation type="submission" date="2024-02" db="EMBL/GenBank/DDBJ databases">
        <title>Chromosome-scale genome assembly of the rough periwinkle Littorina saxatilis.</title>
        <authorList>
            <person name="De Jode A."/>
            <person name="Faria R."/>
            <person name="Formenti G."/>
            <person name="Sims Y."/>
            <person name="Smith T.P."/>
            <person name="Tracey A."/>
            <person name="Wood J.M.D."/>
            <person name="Zagrodzka Z.B."/>
            <person name="Johannesson K."/>
            <person name="Butlin R.K."/>
            <person name="Leder E.H."/>
        </authorList>
    </citation>
    <scope>NUCLEOTIDE SEQUENCE [LARGE SCALE GENOMIC DNA]</scope>
    <source>
        <strain evidence="5">Snail1</strain>
        <tissue evidence="5">Muscle</tissue>
    </source>
</reference>
<sequence length="695" mass="77227">MARSRFSGGCFLVLFLVVFVNVAESFEWKSETFVRVTGCVGSKVTLPWQFVTTEGRETIETVYWYKGHEDQTMLASIYRDRFSIKPGNSDYKVLPRDPDMNAALVLNNTQLDHTGYYVVTVTVQTKDENLNDMKTEHRASALLTVIGDAPTLSGDKLTVHEVTSGVQTCALERQITLSCGNFTSRGFPPVDVVWTDPAGQVFPSTRFADGYFDLDLPRRPLPGSYRCHLSCQSPSLQCLSPSSPLLGKQFVHVTKPSSEGCSEATTPDPSEGQGEVTDDVESGVKRKQEFEDLLQNFTKLQESVKRLQDENDGLKNEAQSRSHENYNNLLGVVQNVSSKLDAMDHKFAELTKTTQCNATSVDLSPFVKRFDTLENSLALRAQDDQAEEELETDPLVSRLRQTFSLVSPADEHSKSLVNDVVVTPQGAVVMTDLYHSHVIIAENRPGSDVTTRRLKYGTHARQLTNMDGGLVAATVDDTYIYILNTTTTKSWAQRDRWILTKEKYHGLAARSEQTLFASVTTRDAGEGNARIDVISIHGYSAVVVTSLLNRSTAKKLNNPERLTVNDNHLYMVDTDVIMRLDLDTHKLSIITGPRSSPGLTFLEPRGVAFDMGENMYVATGGELCSSKLSHLYTDGFCVVVISREGSWRKVTSRGKDIRPYGVTLTPTGVAVTWVSWVRAPLRSMVQFYDLVPPRG</sequence>
<feature type="signal peptide" evidence="3">
    <location>
        <begin position="1"/>
        <end position="25"/>
    </location>
</feature>
<evidence type="ECO:0000256" key="3">
    <source>
        <dbReference type="SAM" id="SignalP"/>
    </source>
</evidence>
<dbReference type="Gene3D" id="2.120.10.30">
    <property type="entry name" value="TolB, C-terminal domain"/>
    <property type="match status" value="1"/>
</dbReference>
<evidence type="ECO:0000256" key="2">
    <source>
        <dbReference type="SAM" id="MobiDB-lite"/>
    </source>
</evidence>
<evidence type="ECO:0000313" key="6">
    <source>
        <dbReference type="Proteomes" id="UP001374579"/>
    </source>
</evidence>
<dbReference type="EMBL" id="JBAMIC010000021">
    <property type="protein sequence ID" value="KAK7092429.1"/>
    <property type="molecule type" value="Genomic_DNA"/>
</dbReference>
<dbReference type="Gene3D" id="2.60.40.10">
    <property type="entry name" value="Immunoglobulins"/>
    <property type="match status" value="1"/>
</dbReference>
<feature type="coiled-coil region" evidence="1">
    <location>
        <begin position="290"/>
        <end position="324"/>
    </location>
</feature>
<dbReference type="AlphaFoldDB" id="A0AAN9AT03"/>
<dbReference type="Proteomes" id="UP001374579">
    <property type="component" value="Unassembled WGS sequence"/>
</dbReference>
<dbReference type="InterPro" id="IPR036179">
    <property type="entry name" value="Ig-like_dom_sf"/>
</dbReference>
<dbReference type="SUPFAM" id="SSF101898">
    <property type="entry name" value="NHL repeat"/>
    <property type="match status" value="1"/>
</dbReference>
<evidence type="ECO:0000313" key="5">
    <source>
        <dbReference type="EMBL" id="KAK7092429.1"/>
    </source>
</evidence>